<evidence type="ECO:0000313" key="2">
    <source>
        <dbReference type="Proteomes" id="UP000029780"/>
    </source>
</evidence>
<protein>
    <submittedName>
        <fullName evidence="1">Uncharacterized protein</fullName>
    </submittedName>
</protein>
<dbReference type="KEGG" id="vg:8746401"/>
<name>D2XAG8_GBMV</name>
<dbReference type="GeneID" id="8746401"/>
<accession>D2XAG8</accession>
<dbReference type="InterPro" id="IPR043923">
    <property type="entry name" value="DUF5774"/>
</dbReference>
<dbReference type="Proteomes" id="UP000029780">
    <property type="component" value="Segment"/>
</dbReference>
<gene>
    <name evidence="1" type="ORF">MAR_ORF164</name>
</gene>
<dbReference type="EMBL" id="GU071086">
    <property type="protein sequence ID" value="ADB03945.1"/>
    <property type="molecule type" value="Genomic_DNA"/>
</dbReference>
<dbReference type="Pfam" id="PF19083">
    <property type="entry name" value="DUF5774"/>
    <property type="match status" value="1"/>
</dbReference>
<reference evidence="1 2" key="1">
    <citation type="journal article" date="2009" name="Proc. Natl. Acad. Sci. U.S.A.">
        <title>Giant Marseillevirus highlights the role of amoebae as a melting pot in emergence of chimeric microorganisms.</title>
        <authorList>
            <person name="Boyer M."/>
            <person name="Yutin N."/>
            <person name="Pagnier I."/>
            <person name="Barrassi L."/>
            <person name="Fournous G."/>
            <person name="Espinosa L."/>
            <person name="Robert C."/>
            <person name="Azza S."/>
            <person name="Sun S."/>
            <person name="Rossmann M.G."/>
            <person name="Suzan-Monti M."/>
            <person name="La Scola B."/>
            <person name="Koonin E.V."/>
            <person name="Raoult D."/>
        </authorList>
    </citation>
    <scope>NUCLEOTIDE SEQUENCE [LARGE SCALE GENOMIC DNA]</scope>
    <source>
        <strain evidence="1 2">T19</strain>
    </source>
</reference>
<organismHost>
    <name type="scientific">Acanthamoeba</name>
    <dbReference type="NCBI Taxonomy" id="5754"/>
</organismHost>
<evidence type="ECO:0000313" key="1">
    <source>
        <dbReference type="EMBL" id="ADB03945.1"/>
    </source>
</evidence>
<sequence>MGCCASGPYFYWQENDIIYENWERRAQREEGIPELKKRLCLSQFGEIPLDRKLLWLRVAPGKDFPLVITRNITKEQLSKEIIPKIVARYNKDRKKISFVRLDGEQIPENLWEDTRDGQYLVFETFYEKNCSLC</sequence>
<organism evidence="1 2">
    <name type="scientific">Marseillevirus marseillevirus</name>
    <name type="common">GBM</name>
    <dbReference type="NCBI Taxonomy" id="694581"/>
    <lineage>
        <taxon>Viruses</taxon>
        <taxon>Varidnaviria</taxon>
        <taxon>Bamfordvirae</taxon>
        <taxon>Nucleocytoviricota</taxon>
        <taxon>Megaviricetes</taxon>
        <taxon>Pimascovirales</taxon>
        <taxon>Pimascovirales incertae sedis</taxon>
        <taxon>Marseilleviridae</taxon>
        <taxon>Marseillevirus</taxon>
        <taxon>Marseillevirus massiliense</taxon>
    </lineage>
</organism>
<dbReference type="RefSeq" id="YP_003406907.1">
    <property type="nucleotide sequence ID" value="NC_013756.1"/>
</dbReference>
<keyword evidence="2" id="KW-1185">Reference proteome</keyword>
<dbReference type="OrthoDB" id="16136at10239"/>
<proteinExistence type="predicted"/>